<evidence type="ECO:0008006" key="3">
    <source>
        <dbReference type="Google" id="ProtNLM"/>
    </source>
</evidence>
<accession>A0ABR8YTC3</accession>
<sequence>MKYFFAVSFTITDNIYQEIVPNKIRSRRNINISIISASEIIAIAIVDELITIDSEKAWFGFCIKDLRELSSKF</sequence>
<comment type="caution">
    <text evidence="1">The sequence shown here is derived from an EMBL/GenBank/DDBJ whole genome shotgun (WGS) entry which is preliminary data.</text>
</comment>
<proteinExistence type="predicted"/>
<evidence type="ECO:0000313" key="2">
    <source>
        <dbReference type="Proteomes" id="UP000627166"/>
    </source>
</evidence>
<dbReference type="Proteomes" id="UP000627166">
    <property type="component" value="Unassembled WGS sequence"/>
</dbReference>
<gene>
    <name evidence="1" type="ORF">H9637_08745</name>
</gene>
<keyword evidence="2" id="KW-1185">Reference proteome</keyword>
<dbReference type="EMBL" id="JACSQB010000063">
    <property type="protein sequence ID" value="MBD8047124.1"/>
    <property type="molecule type" value="Genomic_DNA"/>
</dbReference>
<organism evidence="1 2">
    <name type="scientific">Clostridium faecium</name>
    <dbReference type="NCBI Taxonomy" id="2762223"/>
    <lineage>
        <taxon>Bacteria</taxon>
        <taxon>Bacillati</taxon>
        <taxon>Bacillota</taxon>
        <taxon>Clostridia</taxon>
        <taxon>Eubacteriales</taxon>
        <taxon>Clostridiaceae</taxon>
        <taxon>Clostridium</taxon>
    </lineage>
</organism>
<protein>
    <recommendedName>
        <fullName evidence="3">PIN domain-containing protein</fullName>
    </recommendedName>
</protein>
<reference evidence="1 2" key="1">
    <citation type="submission" date="2020-08" db="EMBL/GenBank/DDBJ databases">
        <title>A Genomic Blueprint of the Chicken Gut Microbiome.</title>
        <authorList>
            <person name="Gilroy R."/>
            <person name="Ravi A."/>
            <person name="Getino M."/>
            <person name="Pursley I."/>
            <person name="Horton D.L."/>
            <person name="Alikhan N.-F."/>
            <person name="Baker D."/>
            <person name="Gharbi K."/>
            <person name="Hall N."/>
            <person name="Watson M."/>
            <person name="Adriaenssens E.M."/>
            <person name="Foster-Nyarko E."/>
            <person name="Jarju S."/>
            <person name="Secka A."/>
            <person name="Antonio M."/>
            <person name="Oren A."/>
            <person name="Chaudhuri R."/>
            <person name="La Ragione R.M."/>
            <person name="Hildebrand F."/>
            <person name="Pallen M.J."/>
        </authorList>
    </citation>
    <scope>NUCLEOTIDE SEQUENCE [LARGE SCALE GENOMIC DNA]</scope>
    <source>
        <strain evidence="1 2">N37</strain>
    </source>
</reference>
<dbReference type="RefSeq" id="WP_191740097.1">
    <property type="nucleotide sequence ID" value="NZ_JACSQB010000063.1"/>
</dbReference>
<name>A0ABR8YTC3_9CLOT</name>
<evidence type="ECO:0000313" key="1">
    <source>
        <dbReference type="EMBL" id="MBD8047124.1"/>
    </source>
</evidence>